<keyword evidence="3" id="KW-1185">Reference proteome</keyword>
<dbReference type="AlphaFoldDB" id="A0A9P8PBQ1"/>
<evidence type="ECO:0008006" key="4">
    <source>
        <dbReference type="Google" id="ProtNLM"/>
    </source>
</evidence>
<feature type="coiled-coil region" evidence="1">
    <location>
        <begin position="104"/>
        <end position="131"/>
    </location>
</feature>
<comment type="caution">
    <text evidence="2">The sequence shown here is derived from an EMBL/GenBank/DDBJ whole genome shotgun (WGS) entry which is preliminary data.</text>
</comment>
<evidence type="ECO:0000313" key="3">
    <source>
        <dbReference type="Proteomes" id="UP000769157"/>
    </source>
</evidence>
<protein>
    <recommendedName>
        <fullName evidence="4">Vacuolar protein sorting-associated protein 51 homolog</fullName>
    </recommendedName>
</protein>
<reference evidence="2" key="2">
    <citation type="submission" date="2021-01" db="EMBL/GenBank/DDBJ databases">
        <authorList>
            <person name="Schikora-Tamarit M.A."/>
        </authorList>
    </citation>
    <scope>NUCLEOTIDE SEQUENCE</scope>
    <source>
        <strain evidence="2">CBS6075</strain>
    </source>
</reference>
<gene>
    <name evidence="2" type="ORF">OGAPHI_001444</name>
</gene>
<keyword evidence="1" id="KW-0175">Coiled coil</keyword>
<name>A0A9P8PBQ1_9ASCO</name>
<dbReference type="Pfam" id="PF08700">
    <property type="entry name" value="VPS51_Exo84_N"/>
    <property type="match status" value="1"/>
</dbReference>
<dbReference type="Proteomes" id="UP000769157">
    <property type="component" value="Unassembled WGS sequence"/>
</dbReference>
<dbReference type="OrthoDB" id="203678at2759"/>
<dbReference type="GeneID" id="70233412"/>
<sequence>MSASSRRKALKDFYKLQEQTQQQLQNSQTLPVEEPKPEAELSVDNIDEFIRDSDFVKILETENKVTEELNTNQAEIKSIIYNNYYELIKINDVLMDLKLKNTQEDGVMENLEKIRKNIKTLRKDNYELLSEPLDKKDSKISKTINKLLLDNKNDKKTIDAIDNALPKLHGESLLLQLNELKSK</sequence>
<dbReference type="RefSeq" id="XP_046063586.1">
    <property type="nucleotide sequence ID" value="XM_046202206.1"/>
</dbReference>
<dbReference type="EMBL" id="JAEUBE010000137">
    <property type="protein sequence ID" value="KAH3669323.1"/>
    <property type="molecule type" value="Genomic_DNA"/>
</dbReference>
<accession>A0A9P8PBQ1</accession>
<organism evidence="2 3">
    <name type="scientific">Ogataea philodendri</name>
    <dbReference type="NCBI Taxonomy" id="1378263"/>
    <lineage>
        <taxon>Eukaryota</taxon>
        <taxon>Fungi</taxon>
        <taxon>Dikarya</taxon>
        <taxon>Ascomycota</taxon>
        <taxon>Saccharomycotina</taxon>
        <taxon>Pichiomycetes</taxon>
        <taxon>Pichiales</taxon>
        <taxon>Pichiaceae</taxon>
        <taxon>Ogataea</taxon>
    </lineage>
</organism>
<reference evidence="2" key="1">
    <citation type="journal article" date="2021" name="Open Biol.">
        <title>Shared evolutionary footprints suggest mitochondrial oxidative damage underlies multiple complex I losses in fungi.</title>
        <authorList>
            <person name="Schikora-Tamarit M.A."/>
            <person name="Marcet-Houben M."/>
            <person name="Nosek J."/>
            <person name="Gabaldon T."/>
        </authorList>
    </citation>
    <scope>NUCLEOTIDE SEQUENCE</scope>
    <source>
        <strain evidence="2">CBS6075</strain>
    </source>
</reference>
<evidence type="ECO:0000256" key="1">
    <source>
        <dbReference type="SAM" id="Coils"/>
    </source>
</evidence>
<evidence type="ECO:0000313" key="2">
    <source>
        <dbReference type="EMBL" id="KAH3669323.1"/>
    </source>
</evidence>
<proteinExistence type="predicted"/>